<organism evidence="1 2">
    <name type="scientific">Naganishia cerealis</name>
    <dbReference type="NCBI Taxonomy" id="610337"/>
    <lineage>
        <taxon>Eukaryota</taxon>
        <taxon>Fungi</taxon>
        <taxon>Dikarya</taxon>
        <taxon>Basidiomycota</taxon>
        <taxon>Agaricomycotina</taxon>
        <taxon>Tremellomycetes</taxon>
        <taxon>Filobasidiales</taxon>
        <taxon>Filobasidiaceae</taxon>
        <taxon>Naganishia</taxon>
    </lineage>
</organism>
<evidence type="ECO:0000313" key="1">
    <source>
        <dbReference type="EMBL" id="KAJ9096197.1"/>
    </source>
</evidence>
<keyword evidence="2" id="KW-1185">Reference proteome</keyword>
<dbReference type="EMBL" id="JASBWR010000095">
    <property type="protein sequence ID" value="KAJ9096197.1"/>
    <property type="molecule type" value="Genomic_DNA"/>
</dbReference>
<sequence length="348" mass="39759">MSHDGSPLKASEVPLVDELFDTVESPGPEVNHEVHPQVNFILDHTAFTKGIGNIKRWFNPEYVKTECSQQKPRLNLFIPTYTLHEFDYVKRGLTMTASNAREAIDFIDKLSEGVENPPLEYDIQLEDEAHSSISWEACQKYQAHHPVIGEFPNYQTQFRSSKYGRSRPDHESISYENSESYQSAAAHANEPAQMPPRLRYIIRPCIKMMFQSPQQKSKWTLVTEDAITKIWASSFGINCMNITEAELLLFKAYDVNNLRQYDPNRTIFDQNGPNSILQETVDTSSYPYQPTETSMPKKAAKANKHKPHRGNSKVNAVVRNERGIQKEQFDKINHAPRGSGTLWTPGSR</sequence>
<proteinExistence type="predicted"/>
<accession>A0ACC2VCA9</accession>
<reference evidence="1" key="1">
    <citation type="submission" date="2023-04" db="EMBL/GenBank/DDBJ databases">
        <title>Draft Genome sequencing of Naganishia species isolated from polar environments using Oxford Nanopore Technology.</title>
        <authorList>
            <person name="Leo P."/>
            <person name="Venkateswaran K."/>
        </authorList>
    </citation>
    <scope>NUCLEOTIDE SEQUENCE</scope>
    <source>
        <strain evidence="1">MNA-CCFEE 5261</strain>
    </source>
</reference>
<gene>
    <name evidence="1" type="ORF">QFC19_007299</name>
</gene>
<dbReference type="Proteomes" id="UP001241377">
    <property type="component" value="Unassembled WGS sequence"/>
</dbReference>
<comment type="caution">
    <text evidence="1">The sequence shown here is derived from an EMBL/GenBank/DDBJ whole genome shotgun (WGS) entry which is preliminary data.</text>
</comment>
<name>A0ACC2VCA9_9TREE</name>
<evidence type="ECO:0000313" key="2">
    <source>
        <dbReference type="Proteomes" id="UP001241377"/>
    </source>
</evidence>
<protein>
    <submittedName>
        <fullName evidence="1">Uncharacterized protein</fullName>
    </submittedName>
</protein>